<dbReference type="EMBL" id="CP053661">
    <property type="protein sequence ID" value="QKD81059.1"/>
    <property type="molecule type" value="Genomic_DNA"/>
</dbReference>
<proteinExistence type="predicted"/>
<reference evidence="1 2" key="1">
    <citation type="submission" date="2020-05" db="EMBL/GenBank/DDBJ databases">
        <title>Complete genome sequence of of a novel Thermoleptolyngbya strain isolated from hot springs of Ganzi, Sichuan China.</title>
        <authorList>
            <person name="Tang J."/>
            <person name="Daroch M."/>
            <person name="Li L."/>
            <person name="Waleron K."/>
            <person name="Waleron M."/>
            <person name="Waleron M."/>
        </authorList>
    </citation>
    <scope>NUCLEOTIDE SEQUENCE [LARGE SCALE GENOMIC DNA]</scope>
    <source>
        <strain evidence="1 2">PKUAC-SCTA183</strain>
    </source>
</reference>
<evidence type="ECO:0000313" key="1">
    <source>
        <dbReference type="EMBL" id="QKD81059.1"/>
    </source>
</evidence>
<gene>
    <name evidence="1" type="ORF">HPC62_01715</name>
</gene>
<dbReference type="KEGG" id="theu:HPC62_01715"/>
<organism evidence="1 2">
    <name type="scientific">Thermoleptolyngbya sichuanensis A183</name>
    <dbReference type="NCBI Taxonomy" id="2737172"/>
    <lineage>
        <taxon>Bacteria</taxon>
        <taxon>Bacillati</taxon>
        <taxon>Cyanobacteriota</taxon>
        <taxon>Cyanophyceae</taxon>
        <taxon>Oculatellales</taxon>
        <taxon>Oculatellaceae</taxon>
        <taxon>Thermoleptolyngbya</taxon>
        <taxon>Thermoleptolyngbya sichuanensis</taxon>
    </lineage>
</organism>
<evidence type="ECO:0008006" key="3">
    <source>
        <dbReference type="Google" id="ProtNLM"/>
    </source>
</evidence>
<protein>
    <recommendedName>
        <fullName evidence="3">Dodecin domain-containing protein</fullName>
    </recommendedName>
</protein>
<keyword evidence="2" id="KW-1185">Reference proteome</keyword>
<evidence type="ECO:0000313" key="2">
    <source>
        <dbReference type="Proteomes" id="UP000505210"/>
    </source>
</evidence>
<accession>A0A6M8B209</accession>
<dbReference type="AlphaFoldDB" id="A0A6M8B209"/>
<dbReference type="Proteomes" id="UP000505210">
    <property type="component" value="Chromosome"/>
</dbReference>
<name>A0A6M8B209_9CYAN</name>
<dbReference type="RefSeq" id="WP_172353476.1">
    <property type="nucleotide sequence ID" value="NZ_CP053661.1"/>
</dbReference>
<sequence length="66" mass="7223">MRLELVAIEVHLGDELGELQTAIAQALLAYGEPLRWAVTRVEGDSRSNPYGNRQLAHVEAVVIVPS</sequence>